<dbReference type="InterPro" id="IPR052027">
    <property type="entry name" value="PspC"/>
</dbReference>
<keyword evidence="5 6" id="KW-0472">Membrane</keyword>
<keyword evidence="3 6" id="KW-0812">Transmembrane</keyword>
<sequence length="591" mass="67154">MNKTLNINLGGFIFHIDENAYVRLERYLNTLKQQFVNTDGGTEIINDIETRIAELFKERTGSGKEVINATDVDQVIAIMGQPEDYLEMDDESGSSSRREPRFTNTKKRIFRDPDNKMIGGVSAGLAAYFNIDPLWVRVLFLIALFSGFGFLLYIIMWAVIPKANTTAEKLQMRGEKINISNIEKAIREEMHGVNENIKGFGSKIADHDYRKTQSHVGSFFSDLGDFILSAFRLIFKVIGKIIGLFFLFIGSMILLALLIGLFAGGVQIMGAGYGMNELFDFLHLVTANEGHYNLLITGIVMSVIAPFFLLIYLGIRLLFNLEPLNSPARNALSVTTFIGLILLVIAGVKIGLQFDNTGRISDEIALPEYTEYRIQMSDDSLHHEFMNSYPNHWMRIDGKNAFDKVEVDIRPTDDANPYVKILTEAQGPNRREARNNARSLDYKISIQDSVIEIPGYILLNRNQKFRDQTVKVILYLPEGHSVFIDESLAEVLYDVDNVQNMWDFEMADRRWTMTVYGLSCDGCEIPERLLEENDEEDEIIEDFESDNSDIHIDVEVKNTSFSSSFTEHRDSHKSREAIGILYEASNRIISI</sequence>
<feature type="domain" description="PspC-related ToastRack" evidence="9">
    <location>
        <begin position="402"/>
        <end position="524"/>
    </location>
</feature>
<dbReference type="Pfam" id="PF04024">
    <property type="entry name" value="PspC"/>
    <property type="match status" value="1"/>
</dbReference>
<organism evidence="10 11">
    <name type="scientific">Owenweeksia hongkongensis (strain DSM 17368 / CIP 108786 / JCM 12287 / NRRL B-23963 / UST20020801)</name>
    <dbReference type="NCBI Taxonomy" id="926562"/>
    <lineage>
        <taxon>Bacteria</taxon>
        <taxon>Pseudomonadati</taxon>
        <taxon>Bacteroidota</taxon>
        <taxon>Flavobacteriia</taxon>
        <taxon>Flavobacteriales</taxon>
        <taxon>Owenweeksiaceae</taxon>
        <taxon>Owenweeksia</taxon>
    </lineage>
</organism>
<reference evidence="10 11" key="1">
    <citation type="journal article" date="2012" name="Stand. Genomic Sci.">
        <title>Genome sequence of the orange-pigmented seawater bacterium Owenweeksia hongkongensis type strain (UST20020801(T)).</title>
        <authorList>
            <person name="Riedel T."/>
            <person name="Held B."/>
            <person name="Nolan M."/>
            <person name="Lucas S."/>
            <person name="Lapidus A."/>
            <person name="Tice H."/>
            <person name="Del Rio T.G."/>
            <person name="Cheng J.F."/>
            <person name="Han C."/>
            <person name="Tapia R."/>
            <person name="Goodwin L.A."/>
            <person name="Pitluck S."/>
            <person name="Liolios K."/>
            <person name="Mavromatis K."/>
            <person name="Pagani I."/>
            <person name="Ivanova N."/>
            <person name="Mikhailova N."/>
            <person name="Pati A."/>
            <person name="Chen A."/>
            <person name="Palaniappan K."/>
            <person name="Rohde M."/>
            <person name="Tindall B.J."/>
            <person name="Detter J.C."/>
            <person name="Goker M."/>
            <person name="Woyke T."/>
            <person name="Bristow J."/>
            <person name="Eisen J.A."/>
            <person name="Markowitz V."/>
            <person name="Hugenholtz P."/>
            <person name="Klenk H.P."/>
            <person name="Kyrpides N.C."/>
        </authorList>
    </citation>
    <scope>NUCLEOTIDE SEQUENCE</scope>
    <source>
        <strain evidence="11">DSM 17368 / JCM 12287 / NRRL B-23963</strain>
    </source>
</reference>
<gene>
    <name evidence="10" type="ordered locus">Oweho_0762</name>
</gene>
<evidence type="ECO:0000256" key="3">
    <source>
        <dbReference type="ARBA" id="ARBA00022692"/>
    </source>
</evidence>
<dbReference type="InterPro" id="IPR007168">
    <property type="entry name" value="Phageshock_PspC_N"/>
</dbReference>
<evidence type="ECO:0000256" key="5">
    <source>
        <dbReference type="ARBA" id="ARBA00023136"/>
    </source>
</evidence>
<dbReference type="InterPro" id="IPR054321">
    <property type="entry name" value="PspC-rel_TM"/>
</dbReference>
<feature type="domain" description="Phage shock protein PspC N-terminal" evidence="7">
    <location>
        <begin position="107"/>
        <end position="163"/>
    </location>
</feature>
<evidence type="ECO:0000259" key="8">
    <source>
        <dbReference type="Pfam" id="PF22571"/>
    </source>
</evidence>
<keyword evidence="4 6" id="KW-1133">Transmembrane helix</keyword>
<dbReference type="RefSeq" id="WP_014201136.1">
    <property type="nucleotide sequence ID" value="NC_016599.1"/>
</dbReference>
<accession>G8R225</accession>
<dbReference type="EMBL" id="CP003156">
    <property type="protein sequence ID" value="AEV31775.1"/>
    <property type="molecule type" value="Genomic_DNA"/>
</dbReference>
<evidence type="ECO:0000256" key="1">
    <source>
        <dbReference type="ARBA" id="ARBA00004162"/>
    </source>
</evidence>
<keyword evidence="2" id="KW-1003">Cell membrane</keyword>
<dbReference type="eggNOG" id="COG1983">
    <property type="taxonomic scope" value="Bacteria"/>
</dbReference>
<evidence type="ECO:0000313" key="10">
    <source>
        <dbReference type="EMBL" id="AEV31775.1"/>
    </source>
</evidence>
<dbReference type="eggNOG" id="COG3256">
    <property type="taxonomic scope" value="Bacteria"/>
</dbReference>
<dbReference type="KEGG" id="oho:Oweho_0762"/>
<proteinExistence type="predicted"/>
<dbReference type="Proteomes" id="UP000005631">
    <property type="component" value="Chromosome"/>
</dbReference>
<feature type="transmembrane region" description="Helical" evidence="6">
    <location>
        <begin position="331"/>
        <end position="352"/>
    </location>
</feature>
<comment type="subcellular location">
    <subcellularLocation>
        <location evidence="1">Cell membrane</location>
        <topology evidence="1">Single-pass membrane protein</topology>
    </subcellularLocation>
</comment>
<evidence type="ECO:0000256" key="4">
    <source>
        <dbReference type="ARBA" id="ARBA00022989"/>
    </source>
</evidence>
<dbReference type="InterPro" id="IPR054319">
    <property type="entry name" value="PspC-rel_ToastRack"/>
</dbReference>
<evidence type="ECO:0000313" key="11">
    <source>
        <dbReference type="Proteomes" id="UP000005631"/>
    </source>
</evidence>
<evidence type="ECO:0000256" key="2">
    <source>
        <dbReference type="ARBA" id="ARBA00022475"/>
    </source>
</evidence>
<dbReference type="Pfam" id="PF22744">
    <property type="entry name" value="Toast-rack_PspC-Cterm"/>
    <property type="match status" value="1"/>
</dbReference>
<dbReference type="Pfam" id="PF22571">
    <property type="entry name" value="LiaI-LiaF-TM_PspC"/>
    <property type="match status" value="1"/>
</dbReference>
<dbReference type="PANTHER" id="PTHR33885:SF3">
    <property type="entry name" value="PHAGE SHOCK PROTEIN C"/>
    <property type="match status" value="1"/>
</dbReference>
<evidence type="ECO:0000259" key="9">
    <source>
        <dbReference type="Pfam" id="PF22744"/>
    </source>
</evidence>
<dbReference type="AlphaFoldDB" id="G8R225"/>
<feature type="transmembrane region" description="Helical" evidence="6">
    <location>
        <begin position="137"/>
        <end position="160"/>
    </location>
</feature>
<name>G8R225_OWEHD</name>
<evidence type="ECO:0000256" key="6">
    <source>
        <dbReference type="SAM" id="Phobius"/>
    </source>
</evidence>
<dbReference type="PANTHER" id="PTHR33885">
    <property type="entry name" value="PHAGE SHOCK PROTEIN C"/>
    <property type="match status" value="1"/>
</dbReference>
<feature type="transmembrane region" description="Helical" evidence="6">
    <location>
        <begin position="241"/>
        <end position="274"/>
    </location>
</feature>
<feature type="transmembrane region" description="Helical" evidence="6">
    <location>
        <begin position="294"/>
        <end position="319"/>
    </location>
</feature>
<feature type="domain" description="PspC-related transmembrane region" evidence="8">
    <location>
        <begin position="211"/>
        <end position="354"/>
    </location>
</feature>
<dbReference type="HOGENOM" id="CLU_017085_0_0_10"/>
<dbReference type="OrthoDB" id="5772680at2"/>
<keyword evidence="11" id="KW-1185">Reference proteome</keyword>
<evidence type="ECO:0000259" key="7">
    <source>
        <dbReference type="Pfam" id="PF04024"/>
    </source>
</evidence>
<protein>
    <submittedName>
        <fullName evidence="10">Putative stress-responsive transcriptional regulator</fullName>
    </submittedName>
</protein>
<dbReference type="STRING" id="926562.Oweho_0762"/>
<dbReference type="GO" id="GO:0005886">
    <property type="term" value="C:plasma membrane"/>
    <property type="evidence" value="ECO:0007669"/>
    <property type="project" value="UniProtKB-SubCell"/>
</dbReference>